<gene>
    <name evidence="2" type="ORF">TRIADDRAFT_64295</name>
</gene>
<evidence type="ECO:0000313" key="2">
    <source>
        <dbReference type="EMBL" id="EDV20737.1"/>
    </source>
</evidence>
<dbReference type="PANTHER" id="PTHR43798">
    <property type="entry name" value="MONOACYLGLYCEROL LIPASE"/>
    <property type="match status" value="1"/>
</dbReference>
<dbReference type="OMA" id="NTWAWPL"/>
<dbReference type="Proteomes" id="UP000009022">
    <property type="component" value="Unassembled WGS sequence"/>
</dbReference>
<dbReference type="PRINTS" id="PR00412">
    <property type="entry name" value="EPOXHYDRLASE"/>
</dbReference>
<dbReference type="AlphaFoldDB" id="B3S950"/>
<dbReference type="RefSeq" id="XP_002116678.1">
    <property type="nucleotide sequence ID" value="XM_002116642.1"/>
</dbReference>
<dbReference type="InterPro" id="IPR050266">
    <property type="entry name" value="AB_hydrolase_sf"/>
</dbReference>
<evidence type="ECO:0000259" key="1">
    <source>
        <dbReference type="Pfam" id="PF00561"/>
    </source>
</evidence>
<protein>
    <recommendedName>
        <fullName evidence="1">AB hydrolase-1 domain-containing protein</fullName>
    </recommendedName>
</protein>
<reference evidence="2 3" key="1">
    <citation type="journal article" date="2008" name="Nature">
        <title>The Trichoplax genome and the nature of placozoans.</title>
        <authorList>
            <person name="Srivastava M."/>
            <person name="Begovic E."/>
            <person name="Chapman J."/>
            <person name="Putnam N.H."/>
            <person name="Hellsten U."/>
            <person name="Kawashima T."/>
            <person name="Kuo A."/>
            <person name="Mitros T."/>
            <person name="Salamov A."/>
            <person name="Carpenter M.L."/>
            <person name="Signorovitch A.Y."/>
            <person name="Moreno M.A."/>
            <person name="Kamm K."/>
            <person name="Grimwood J."/>
            <person name="Schmutz J."/>
            <person name="Shapiro H."/>
            <person name="Grigoriev I.V."/>
            <person name="Buss L.W."/>
            <person name="Schierwater B."/>
            <person name="Dellaporta S.L."/>
            <person name="Rokhsar D.S."/>
        </authorList>
    </citation>
    <scope>NUCLEOTIDE SEQUENCE [LARGE SCALE GENOMIC DNA]</scope>
    <source>
        <strain evidence="2 3">Grell-BS-1999</strain>
    </source>
</reference>
<dbReference type="PhylomeDB" id="B3S950"/>
<feature type="domain" description="AB hydrolase-1" evidence="1">
    <location>
        <begin position="43"/>
        <end position="166"/>
    </location>
</feature>
<dbReference type="NCBIfam" id="NF002938">
    <property type="entry name" value="PRK03592.1"/>
    <property type="match status" value="1"/>
</dbReference>
<evidence type="ECO:0000313" key="3">
    <source>
        <dbReference type="Proteomes" id="UP000009022"/>
    </source>
</evidence>
<dbReference type="InterPro" id="IPR000639">
    <property type="entry name" value="Epox_hydrolase-like"/>
</dbReference>
<dbReference type="GO" id="GO:0016787">
    <property type="term" value="F:hydrolase activity"/>
    <property type="evidence" value="ECO:0000318"/>
    <property type="project" value="GO_Central"/>
</dbReference>
<dbReference type="InterPro" id="IPR000073">
    <property type="entry name" value="AB_hydrolase_1"/>
</dbReference>
<sequence length="307" mass="34939">MDTKSVCPISTFSTDQSVQHMIKKLKVLNAEIAYVDTGAGNGYPVLFFHGNPTSSYLWRNVIPLVSKQFRCLAPDLVGMGNSSKVTTGYRVIDHHRYIDQWMDQVLPTGKVNIVCHDWGTNIAFNWCRRHPERVNCIVHMEGMVLVGSWKFAKPDFAKTFKALRTPDIGEKMVLEKNMFVEQLLPSSIMRKLSEEEMQCYRQPFVTPGESRQPMLSFPRDIPFVEDGPEDVAEIVNSYIKWLSETPVPKLCILAEPGVFSPNIERATKSWKNQQFATVKGLHFMQEDSPTEIAELVINFLSSESSKM</sequence>
<dbReference type="eggNOG" id="KOG4178">
    <property type="taxonomic scope" value="Eukaryota"/>
</dbReference>
<dbReference type="KEGG" id="tad:TRIADDRAFT_64295"/>
<dbReference type="InterPro" id="IPR029058">
    <property type="entry name" value="AB_hydrolase_fold"/>
</dbReference>
<keyword evidence="3" id="KW-1185">Reference proteome</keyword>
<proteinExistence type="predicted"/>
<dbReference type="SUPFAM" id="SSF53474">
    <property type="entry name" value="alpha/beta-Hydrolases"/>
    <property type="match status" value="1"/>
</dbReference>
<dbReference type="EMBL" id="DS985257">
    <property type="protein sequence ID" value="EDV20737.1"/>
    <property type="molecule type" value="Genomic_DNA"/>
</dbReference>
<organism evidence="2 3">
    <name type="scientific">Trichoplax adhaerens</name>
    <name type="common">Trichoplax reptans</name>
    <dbReference type="NCBI Taxonomy" id="10228"/>
    <lineage>
        <taxon>Eukaryota</taxon>
        <taxon>Metazoa</taxon>
        <taxon>Placozoa</taxon>
        <taxon>Uniplacotomia</taxon>
        <taxon>Trichoplacea</taxon>
        <taxon>Trichoplacidae</taxon>
        <taxon>Trichoplax</taxon>
    </lineage>
</organism>
<dbReference type="InParanoid" id="B3S950"/>
<dbReference type="OrthoDB" id="408373at2759"/>
<dbReference type="Pfam" id="PF00561">
    <property type="entry name" value="Abhydrolase_1"/>
    <property type="match status" value="1"/>
</dbReference>
<accession>B3S950</accession>
<dbReference type="ESTHER" id="triad-b3s950">
    <property type="family name" value="Haloalkane_dehalogenase-HLD2"/>
</dbReference>
<dbReference type="HOGENOM" id="CLU_020336_13_3_1"/>
<dbReference type="GeneID" id="6757891"/>
<dbReference type="Gene3D" id="3.40.50.1820">
    <property type="entry name" value="alpha/beta hydrolase"/>
    <property type="match status" value="1"/>
</dbReference>
<dbReference type="CTD" id="6757891"/>
<dbReference type="PANTHER" id="PTHR43798:SF24">
    <property type="entry name" value="CIS-3-ALKYL-4-ALKYLOXETAN-2-ONE DECARBOXYLASE"/>
    <property type="match status" value="1"/>
</dbReference>
<name>B3S950_TRIAD</name>